<dbReference type="PANTHER" id="PTHR38479">
    <property type="entry name" value="LMO0824 PROTEIN"/>
    <property type="match status" value="1"/>
</dbReference>
<keyword evidence="3" id="KW-1185">Reference proteome</keyword>
<evidence type="ECO:0000313" key="3">
    <source>
        <dbReference type="Proteomes" id="UP000009026"/>
    </source>
</evidence>
<sequence length="214" mass="23169">MIPFLMLLPMLVPTGVNRGRSSKARAARALSPVPPPSEASGKDVPVTKPPVRASSRRRGLPAQVLSQRALNRALLQRQGLSQRSRAGVAETLERLMGLQAQATHAPYGALWTRLEGFKPEALTRLITERQVVRAGMMRGTLHLVTARDCLALRPVLQPALDRGMKHATFRKQLEGVDARALVAEGRALLAARPSPRGGWVSGSSRSGRGMTRTP</sequence>
<evidence type="ECO:0008006" key="4">
    <source>
        <dbReference type="Google" id="ProtNLM"/>
    </source>
</evidence>
<dbReference type="AlphaFoldDB" id="A0A0H4WLZ4"/>
<dbReference type="PATRIC" id="fig|1297742.4.peg.703"/>
<feature type="region of interest" description="Disordered" evidence="1">
    <location>
        <begin position="193"/>
        <end position="214"/>
    </location>
</feature>
<dbReference type="PANTHER" id="PTHR38479:SF2">
    <property type="entry name" value="WINGED HELIX DNA-BINDING DOMAIN-CONTAINING PROTEIN"/>
    <property type="match status" value="1"/>
</dbReference>
<dbReference type="RefSeq" id="WP_250635853.1">
    <property type="nucleotide sequence ID" value="NZ_CP012109.1"/>
</dbReference>
<feature type="region of interest" description="Disordered" evidence="1">
    <location>
        <begin position="22"/>
        <end position="60"/>
    </location>
</feature>
<dbReference type="STRING" id="1297742.A176_000691"/>
<organism evidence="2 3">
    <name type="scientific">Pseudomyxococcus hansupus</name>
    <dbReference type="NCBI Taxonomy" id="1297742"/>
    <lineage>
        <taxon>Bacteria</taxon>
        <taxon>Pseudomonadati</taxon>
        <taxon>Myxococcota</taxon>
        <taxon>Myxococcia</taxon>
        <taxon>Myxococcales</taxon>
        <taxon>Cystobacterineae</taxon>
        <taxon>Myxococcaceae</taxon>
        <taxon>Pseudomyxococcus</taxon>
    </lineage>
</organism>
<accession>A0A0H4WLZ4</accession>
<evidence type="ECO:0000313" key="2">
    <source>
        <dbReference type="EMBL" id="AKQ63779.1"/>
    </source>
</evidence>
<name>A0A0H4WLZ4_9BACT</name>
<protein>
    <recommendedName>
        <fullName evidence="4">Winged helix DNA-binding domain-containing protein</fullName>
    </recommendedName>
</protein>
<reference evidence="2 3" key="1">
    <citation type="journal article" date="2016" name="PLoS ONE">
        <title>Complete Genome Sequence and Comparative Genomics of a Novel Myxobacterium Myxococcus hansupus.</title>
        <authorList>
            <person name="Sharma G."/>
            <person name="Narwani T."/>
            <person name="Subramanian S."/>
        </authorList>
    </citation>
    <scope>NUCLEOTIDE SEQUENCE [LARGE SCALE GENOMIC DNA]</scope>
    <source>
        <strain evidence="3">mixupus</strain>
    </source>
</reference>
<dbReference type="Pfam" id="PF06224">
    <property type="entry name" value="AlkZ-like"/>
    <property type="match status" value="1"/>
</dbReference>
<dbReference type="InterPro" id="IPR009351">
    <property type="entry name" value="AlkZ-like"/>
</dbReference>
<gene>
    <name evidence="2" type="ORF">A176_000691</name>
</gene>
<dbReference type="Proteomes" id="UP000009026">
    <property type="component" value="Chromosome"/>
</dbReference>
<evidence type="ECO:0000256" key="1">
    <source>
        <dbReference type="SAM" id="MobiDB-lite"/>
    </source>
</evidence>
<proteinExistence type="predicted"/>
<dbReference type="KEGG" id="mym:A176_000691"/>
<dbReference type="EMBL" id="CP012109">
    <property type="protein sequence ID" value="AKQ63779.1"/>
    <property type="molecule type" value="Genomic_DNA"/>
</dbReference>